<keyword evidence="10" id="KW-1185">Reference proteome</keyword>
<dbReference type="InterPro" id="IPR036943">
    <property type="entry name" value="FN_type2_sf"/>
</dbReference>
<keyword evidence="3" id="KW-0964">Secreted</keyword>
<dbReference type="CDD" id="cd00062">
    <property type="entry name" value="FN2"/>
    <property type="match status" value="1"/>
</dbReference>
<evidence type="ECO:0000256" key="7">
    <source>
        <dbReference type="PROSITE-ProRule" id="PRU00479"/>
    </source>
</evidence>
<dbReference type="PROSITE" id="PS51092">
    <property type="entry name" value="FN2_2"/>
    <property type="match status" value="1"/>
</dbReference>
<dbReference type="Gene3D" id="2.80.10.50">
    <property type="match status" value="1"/>
</dbReference>
<feature type="disulfide bond" evidence="7">
    <location>
        <begin position="163"/>
        <end position="189"/>
    </location>
</feature>
<name>A0A673M6B1_9TELE</name>
<dbReference type="InterPro" id="IPR013806">
    <property type="entry name" value="Kringle-like"/>
</dbReference>
<comment type="similarity">
    <text evidence="2">Belongs to the seminal plasma protein family.</text>
</comment>
<organism evidence="9 10">
    <name type="scientific">Sinocyclocheilus rhinocerous</name>
    <dbReference type="NCBI Taxonomy" id="307959"/>
    <lineage>
        <taxon>Eukaryota</taxon>
        <taxon>Metazoa</taxon>
        <taxon>Chordata</taxon>
        <taxon>Craniata</taxon>
        <taxon>Vertebrata</taxon>
        <taxon>Euteleostomi</taxon>
        <taxon>Actinopterygii</taxon>
        <taxon>Neopterygii</taxon>
        <taxon>Teleostei</taxon>
        <taxon>Ostariophysi</taxon>
        <taxon>Cypriniformes</taxon>
        <taxon>Cyprinidae</taxon>
        <taxon>Cyprininae</taxon>
        <taxon>Sinocyclocheilus</taxon>
    </lineage>
</organism>
<feature type="domain" description="Fibronectin type-II" evidence="8">
    <location>
        <begin position="158"/>
        <end position="206"/>
    </location>
</feature>
<sequence length="224" mass="25421">KNRFGHMTLRSFGLMVGKIIKNLCKCLDHMLYLSSSCKGDAQLWKWVTRGRLFNIGSSLCLGITTGNVSTSGNKSPLGVFRCDYEPPRVRWTWSCSKFLETLESSLPSPKLLLDTGHCMYLSLSVFPGGNHEFLLEVRQLVFLCLFFSIEIYTIQGNSHGSPCYFPFLYDGQWFHSCTSVGREDGFHWCATTHDYGKDQRWGFCPVLTVRPANSRERTCSASLK</sequence>
<evidence type="ECO:0000256" key="4">
    <source>
        <dbReference type="ARBA" id="ARBA00022729"/>
    </source>
</evidence>
<dbReference type="InterPro" id="IPR000772">
    <property type="entry name" value="Ricin_B_lectin"/>
</dbReference>
<dbReference type="Gene3D" id="2.10.10.10">
    <property type="entry name" value="Fibronectin, type II, collagen-binding"/>
    <property type="match status" value="1"/>
</dbReference>
<dbReference type="Pfam" id="PF24562">
    <property type="entry name" value="CysR_MRC2_N"/>
    <property type="match status" value="1"/>
</dbReference>
<keyword evidence="5" id="KW-0677">Repeat</keyword>
<keyword evidence="4" id="KW-0732">Signal</keyword>
<accession>A0A673M6B1</accession>
<dbReference type="SMART" id="SM00059">
    <property type="entry name" value="FN2"/>
    <property type="match status" value="1"/>
</dbReference>
<proteinExistence type="inferred from homology"/>
<dbReference type="GO" id="GO:0008201">
    <property type="term" value="F:heparin binding"/>
    <property type="evidence" value="ECO:0007669"/>
    <property type="project" value="TreeGrafter"/>
</dbReference>
<dbReference type="Proteomes" id="UP000472270">
    <property type="component" value="Unassembled WGS sequence"/>
</dbReference>
<evidence type="ECO:0000313" key="10">
    <source>
        <dbReference type="Proteomes" id="UP000472270"/>
    </source>
</evidence>
<evidence type="ECO:0000259" key="8">
    <source>
        <dbReference type="PROSITE" id="PS51092"/>
    </source>
</evidence>
<comment type="subcellular location">
    <subcellularLocation>
        <location evidence="1">Secreted</location>
    </subcellularLocation>
</comment>
<dbReference type="InterPro" id="IPR035992">
    <property type="entry name" value="Ricin_B-like_lectins"/>
</dbReference>
<dbReference type="InterPro" id="IPR051666">
    <property type="entry name" value="SP_Capacitation_Regulator"/>
</dbReference>
<feature type="disulfide bond" evidence="7">
    <location>
        <begin position="177"/>
        <end position="204"/>
    </location>
</feature>
<dbReference type="FunFam" id="2.10.10.10:FF:000001">
    <property type="entry name" value="Fibronectin 1a isoform 1"/>
    <property type="match status" value="1"/>
</dbReference>
<evidence type="ECO:0000256" key="1">
    <source>
        <dbReference type="ARBA" id="ARBA00004613"/>
    </source>
</evidence>
<dbReference type="PANTHER" id="PTHR22918">
    <property type="entry name" value="SEMINAL PLASMA PROTEIN"/>
    <property type="match status" value="1"/>
</dbReference>
<dbReference type="PRINTS" id="PR00013">
    <property type="entry name" value="FNTYPEII"/>
</dbReference>
<dbReference type="PROSITE" id="PS00023">
    <property type="entry name" value="FN2_1"/>
    <property type="match status" value="1"/>
</dbReference>
<evidence type="ECO:0000256" key="6">
    <source>
        <dbReference type="ARBA" id="ARBA00023157"/>
    </source>
</evidence>
<dbReference type="Pfam" id="PF00040">
    <property type="entry name" value="fn2"/>
    <property type="match status" value="1"/>
</dbReference>
<gene>
    <name evidence="9" type="primary">LOC107739400</name>
</gene>
<reference evidence="9" key="2">
    <citation type="submission" date="2025-09" db="UniProtKB">
        <authorList>
            <consortium name="Ensembl"/>
        </authorList>
    </citation>
    <scope>IDENTIFICATION</scope>
</reference>
<dbReference type="SUPFAM" id="SSF57440">
    <property type="entry name" value="Kringle-like"/>
    <property type="match status" value="1"/>
</dbReference>
<dbReference type="AlphaFoldDB" id="A0A673M6B1"/>
<evidence type="ECO:0000256" key="3">
    <source>
        <dbReference type="ARBA" id="ARBA00022525"/>
    </source>
</evidence>
<dbReference type="GO" id="GO:0009986">
    <property type="term" value="C:cell surface"/>
    <property type="evidence" value="ECO:0007669"/>
    <property type="project" value="TreeGrafter"/>
</dbReference>
<protein>
    <submittedName>
        <fullName evidence="9">C-type mannose receptor 2-like</fullName>
    </submittedName>
</protein>
<dbReference type="Ensembl" id="ENSSRHT00000085904.1">
    <property type="protein sequence ID" value="ENSSRHP00000083646.1"/>
    <property type="gene ID" value="ENSSRHG00000041376.1"/>
</dbReference>
<evidence type="ECO:0000256" key="2">
    <source>
        <dbReference type="ARBA" id="ARBA00010011"/>
    </source>
</evidence>
<dbReference type="SUPFAM" id="SSF50370">
    <property type="entry name" value="Ricin B-like lectins"/>
    <property type="match status" value="1"/>
</dbReference>
<dbReference type="InterPro" id="IPR000562">
    <property type="entry name" value="FN_type2_dom"/>
</dbReference>
<evidence type="ECO:0000313" key="9">
    <source>
        <dbReference type="Ensembl" id="ENSSRHP00000083646.1"/>
    </source>
</evidence>
<reference evidence="9" key="1">
    <citation type="submission" date="2025-08" db="UniProtKB">
        <authorList>
            <consortium name="Ensembl"/>
        </authorList>
    </citation>
    <scope>IDENTIFICATION</scope>
</reference>
<keyword evidence="6 7" id="KW-1015">Disulfide bond</keyword>
<dbReference type="GO" id="GO:0005576">
    <property type="term" value="C:extracellular region"/>
    <property type="evidence" value="ECO:0007669"/>
    <property type="project" value="UniProtKB-SubCell"/>
</dbReference>
<dbReference type="PROSITE" id="PS50231">
    <property type="entry name" value="RICIN_B_LECTIN"/>
    <property type="match status" value="1"/>
</dbReference>
<dbReference type="PANTHER" id="PTHR22918:SF1">
    <property type="entry name" value="FIBRONECTIN TYPE-II DOMAIN-CONTAINING PROTEIN"/>
    <property type="match status" value="1"/>
</dbReference>
<evidence type="ECO:0000256" key="5">
    <source>
        <dbReference type="ARBA" id="ARBA00022737"/>
    </source>
</evidence>